<dbReference type="Pfam" id="PF15056">
    <property type="entry name" value="NRN1"/>
    <property type="match status" value="1"/>
</dbReference>
<evidence type="ECO:0000256" key="5">
    <source>
        <dbReference type="ARBA" id="ARBA00022729"/>
    </source>
</evidence>
<protein>
    <recommendedName>
        <fullName evidence="12">Neuritin 1</fullName>
    </recommendedName>
</protein>
<evidence type="ECO:0000256" key="3">
    <source>
        <dbReference type="ARBA" id="ARBA00022475"/>
    </source>
</evidence>
<evidence type="ECO:0008006" key="12">
    <source>
        <dbReference type="Google" id="ProtNLM"/>
    </source>
</evidence>
<keyword evidence="5" id="KW-0732">Signal</keyword>
<evidence type="ECO:0000256" key="9">
    <source>
        <dbReference type="SAM" id="MobiDB-lite"/>
    </source>
</evidence>
<evidence type="ECO:0000256" key="1">
    <source>
        <dbReference type="ARBA" id="ARBA00004609"/>
    </source>
</evidence>
<sequence length="222" mass="24187">LTSFSVRAPKRLLRAQRARGGQHEERREETNRRSGGERGKAGGTRTTVLVLDVAVGACVCARHALCGFPTLGPCARERRMGGSCSFRCLALFLAFHIVSVLQTVLVSAGQCDSVFKGFSDCLIQLGDNMANYPQDLDDRENLQKICTYWDNFHSCATTALADCHEGATDLWDKLKKESRSLNFRGSLFELCGGGNGAPRSADARGVALVLTTLPTILTWLAF</sequence>
<evidence type="ECO:0000256" key="4">
    <source>
        <dbReference type="ARBA" id="ARBA00022622"/>
    </source>
</evidence>
<dbReference type="Proteomes" id="UP000283210">
    <property type="component" value="Chromosome 20"/>
</dbReference>
<gene>
    <name evidence="10" type="ORF">OJAV_G00200840</name>
</gene>
<evidence type="ECO:0000256" key="2">
    <source>
        <dbReference type="ARBA" id="ARBA00008377"/>
    </source>
</evidence>
<evidence type="ECO:0000256" key="6">
    <source>
        <dbReference type="ARBA" id="ARBA00023136"/>
    </source>
</evidence>
<feature type="compositionally biased region" description="Basic and acidic residues" evidence="9">
    <location>
        <begin position="21"/>
        <end position="40"/>
    </location>
</feature>
<keyword evidence="3" id="KW-1003">Cell membrane</keyword>
<dbReference type="EMBL" id="CM012456">
    <property type="protein sequence ID" value="RVE59097.1"/>
    <property type="molecule type" value="Genomic_DNA"/>
</dbReference>
<organism evidence="10 11">
    <name type="scientific">Oryzias javanicus</name>
    <name type="common">Javanese ricefish</name>
    <name type="synonym">Aplocheilus javanicus</name>
    <dbReference type="NCBI Taxonomy" id="123683"/>
    <lineage>
        <taxon>Eukaryota</taxon>
        <taxon>Metazoa</taxon>
        <taxon>Chordata</taxon>
        <taxon>Craniata</taxon>
        <taxon>Vertebrata</taxon>
        <taxon>Euteleostomi</taxon>
        <taxon>Actinopterygii</taxon>
        <taxon>Neopterygii</taxon>
        <taxon>Teleostei</taxon>
        <taxon>Neoteleostei</taxon>
        <taxon>Acanthomorphata</taxon>
        <taxon>Ovalentaria</taxon>
        <taxon>Atherinomorphae</taxon>
        <taxon>Beloniformes</taxon>
        <taxon>Adrianichthyidae</taxon>
        <taxon>Oryziinae</taxon>
        <taxon>Oryzias</taxon>
    </lineage>
</organism>
<keyword evidence="4" id="KW-0336">GPI-anchor</keyword>
<keyword evidence="7" id="KW-0325">Glycoprotein</keyword>
<dbReference type="PANTHER" id="PTHR15902:SF1">
    <property type="entry name" value="NEURITIN"/>
    <property type="match status" value="1"/>
</dbReference>
<reference evidence="10 11" key="2">
    <citation type="submission" date="2019-01" db="EMBL/GenBank/DDBJ databases">
        <title>A chromosome length genome reference of the Java medaka (oryzias javanicus).</title>
        <authorList>
            <person name="Herpin A."/>
            <person name="Takehana Y."/>
            <person name="Naruse K."/>
            <person name="Ansai S."/>
            <person name="Kawaguchi M."/>
        </authorList>
    </citation>
    <scope>NUCLEOTIDE SEQUENCE [LARGE SCALE GENOMIC DNA]</scope>
    <source>
        <strain evidence="10">RS831</strain>
        <tissue evidence="10">Whole body</tissue>
    </source>
</reference>
<dbReference type="GO" id="GO:0005886">
    <property type="term" value="C:plasma membrane"/>
    <property type="evidence" value="ECO:0007669"/>
    <property type="project" value="UniProtKB-SubCell"/>
</dbReference>
<feature type="region of interest" description="Disordered" evidence="9">
    <location>
        <begin position="15"/>
        <end position="42"/>
    </location>
</feature>
<name>A0A3S2NTR2_ORYJA</name>
<evidence type="ECO:0000256" key="7">
    <source>
        <dbReference type="ARBA" id="ARBA00023180"/>
    </source>
</evidence>
<evidence type="ECO:0000313" key="11">
    <source>
        <dbReference type="Proteomes" id="UP000283210"/>
    </source>
</evidence>
<comment type="subcellular location">
    <subcellularLocation>
        <location evidence="1">Cell membrane</location>
        <topology evidence="1">Lipid-anchor</topology>
        <topology evidence="1">GPI-anchor</topology>
    </subcellularLocation>
</comment>
<dbReference type="InterPro" id="IPR026144">
    <property type="entry name" value="Neuritin_fam"/>
</dbReference>
<keyword evidence="6" id="KW-0472">Membrane</keyword>
<comment type="similarity">
    <text evidence="2">Belongs to the neuritin family.</text>
</comment>
<dbReference type="OrthoDB" id="9928047at2759"/>
<dbReference type="PANTHER" id="PTHR15902">
    <property type="entry name" value="NEURITIN-RELATED"/>
    <property type="match status" value="1"/>
</dbReference>
<dbReference type="GO" id="GO:0098552">
    <property type="term" value="C:side of membrane"/>
    <property type="evidence" value="ECO:0007669"/>
    <property type="project" value="UniProtKB-KW"/>
</dbReference>
<feature type="non-terminal residue" evidence="10">
    <location>
        <position position="1"/>
    </location>
</feature>
<evidence type="ECO:0000313" key="10">
    <source>
        <dbReference type="EMBL" id="RVE59097.1"/>
    </source>
</evidence>
<evidence type="ECO:0000256" key="8">
    <source>
        <dbReference type="ARBA" id="ARBA00023288"/>
    </source>
</evidence>
<dbReference type="AlphaFoldDB" id="A0A3S2NTR2"/>
<proteinExistence type="inferred from homology"/>
<keyword evidence="11" id="KW-1185">Reference proteome</keyword>
<keyword evidence="8" id="KW-0449">Lipoprotein</keyword>
<dbReference type="GO" id="GO:1990138">
    <property type="term" value="P:neuron projection extension"/>
    <property type="evidence" value="ECO:0007669"/>
    <property type="project" value="TreeGrafter"/>
</dbReference>
<reference evidence="10 11" key="1">
    <citation type="submission" date="2018-11" db="EMBL/GenBank/DDBJ databases">
        <authorList>
            <person name="Lopez-Roques C."/>
            <person name="Donnadieu C."/>
            <person name="Bouchez O."/>
            <person name="Klopp C."/>
            <person name="Cabau C."/>
            <person name="Zahm M."/>
        </authorList>
    </citation>
    <scope>NUCLEOTIDE SEQUENCE [LARGE SCALE GENOMIC DNA]</scope>
    <source>
        <strain evidence="10">RS831</strain>
        <tissue evidence="10">Whole body</tissue>
    </source>
</reference>
<accession>A0A3S2NTR2</accession>